<dbReference type="AlphaFoldDB" id="A0A8B8DNQ0"/>
<dbReference type="Proteomes" id="UP000694844">
    <property type="component" value="Chromosome 3"/>
</dbReference>
<accession>A0A8B8DNQ0</accession>
<protein>
    <submittedName>
        <fullName evidence="2 3">Uncharacterized protein LOC111127649</fullName>
    </submittedName>
</protein>
<evidence type="ECO:0000313" key="2">
    <source>
        <dbReference type="RefSeq" id="XP_022328625.1"/>
    </source>
</evidence>
<dbReference type="InterPro" id="IPR050952">
    <property type="entry name" value="TRIM-NHL_E3_ligases"/>
</dbReference>
<dbReference type="GO" id="GO:0061630">
    <property type="term" value="F:ubiquitin protein ligase activity"/>
    <property type="evidence" value="ECO:0007669"/>
    <property type="project" value="TreeGrafter"/>
</dbReference>
<dbReference type="OrthoDB" id="6093210at2759"/>
<dbReference type="PANTHER" id="PTHR24104:SF25">
    <property type="entry name" value="PROTEIN LIN-41"/>
    <property type="match status" value="1"/>
</dbReference>
<keyword evidence="1" id="KW-1185">Reference proteome</keyword>
<evidence type="ECO:0000313" key="1">
    <source>
        <dbReference type="Proteomes" id="UP000694844"/>
    </source>
</evidence>
<dbReference type="GO" id="GO:0008270">
    <property type="term" value="F:zinc ion binding"/>
    <property type="evidence" value="ECO:0007669"/>
    <property type="project" value="UniProtKB-KW"/>
</dbReference>
<dbReference type="RefSeq" id="XP_022328625.1">
    <property type="nucleotide sequence ID" value="XM_022472917.1"/>
</dbReference>
<name>A0A8B8DNQ0_CRAVI</name>
<sequence>MNREPGILLNRMEYIKYLPILEFCLEDTISQKSKLCDAARMTSSDIVNRAALLHRAIDNVKEKLLAKTKGVLDFELKNLEKHEQELKTWISWLSAQTDISNQNVSDVKMIQKNNQEIKGRKDWLRNLQRLSEIQHLSLSFKTGELNDVCIGSLFGSVQNFSITPQSPIRKGRRDTFPTISLQRTFEFKCKGVAGNVHAIAPISGNEAWICCGWGSREIELYHTNGDLLVSVTMDKPVDHIVSTRNGNVLISSYNGNTIWRLDEHLNVTKFAQLSFIPRGMVVHPETNHVYVCGVERTGSLTDLKAQTRRHLIAIFSADGDFISDITISPHDPHRLGLIGDEGICFSDYGKNNKRQLVVMDNDGNGLNIYSGRQELENPFYPLGTQVDQYGNIIVADWNNDCVHLLDTGGQFSQYLVDKDNGLERPCALGLDGDGQLWVGDATGHVYVFSYCSW</sequence>
<dbReference type="Gene3D" id="2.120.10.30">
    <property type="entry name" value="TolB, C-terminal domain"/>
    <property type="match status" value="1"/>
</dbReference>
<dbReference type="RefSeq" id="XP_022328626.1">
    <property type="nucleotide sequence ID" value="XM_022472918.1"/>
</dbReference>
<gene>
    <name evidence="2 3" type="primary">LOC111127649</name>
</gene>
<dbReference type="SUPFAM" id="SSF101898">
    <property type="entry name" value="NHL repeat"/>
    <property type="match status" value="1"/>
</dbReference>
<dbReference type="PANTHER" id="PTHR24104">
    <property type="entry name" value="E3 UBIQUITIN-PROTEIN LIGASE NHLRC1-RELATED"/>
    <property type="match status" value="1"/>
</dbReference>
<organism evidence="1 3">
    <name type="scientific">Crassostrea virginica</name>
    <name type="common">Eastern oyster</name>
    <dbReference type="NCBI Taxonomy" id="6565"/>
    <lineage>
        <taxon>Eukaryota</taxon>
        <taxon>Metazoa</taxon>
        <taxon>Spiralia</taxon>
        <taxon>Lophotrochozoa</taxon>
        <taxon>Mollusca</taxon>
        <taxon>Bivalvia</taxon>
        <taxon>Autobranchia</taxon>
        <taxon>Pteriomorphia</taxon>
        <taxon>Ostreida</taxon>
        <taxon>Ostreoidea</taxon>
        <taxon>Ostreidae</taxon>
        <taxon>Crassostrea</taxon>
    </lineage>
</organism>
<proteinExistence type="predicted"/>
<dbReference type="GeneID" id="111127649"/>
<reference evidence="2 3" key="1">
    <citation type="submission" date="2025-04" db="UniProtKB">
        <authorList>
            <consortium name="RefSeq"/>
        </authorList>
    </citation>
    <scope>IDENTIFICATION</scope>
    <source>
        <tissue evidence="2 3">Whole sample</tissue>
    </source>
</reference>
<dbReference type="GO" id="GO:0000209">
    <property type="term" value="P:protein polyubiquitination"/>
    <property type="evidence" value="ECO:0007669"/>
    <property type="project" value="TreeGrafter"/>
</dbReference>
<dbReference type="KEGG" id="cvn:111127649"/>
<dbReference type="InterPro" id="IPR011042">
    <property type="entry name" value="6-blade_b-propeller_TolB-like"/>
</dbReference>
<dbReference type="GO" id="GO:0043161">
    <property type="term" value="P:proteasome-mediated ubiquitin-dependent protein catabolic process"/>
    <property type="evidence" value="ECO:0007669"/>
    <property type="project" value="TreeGrafter"/>
</dbReference>
<evidence type="ECO:0000313" key="3">
    <source>
        <dbReference type="RefSeq" id="XP_022328626.1"/>
    </source>
</evidence>